<dbReference type="EMBL" id="JACOPH010000003">
    <property type="protein sequence ID" value="MBC5713674.1"/>
    <property type="molecule type" value="Genomic_DNA"/>
</dbReference>
<dbReference type="Proteomes" id="UP000606720">
    <property type="component" value="Unassembled WGS sequence"/>
</dbReference>
<gene>
    <name evidence="1" type="ORF">H8S17_05515</name>
</gene>
<sequence>MEWYKNLYAGDSIIHRQKKVRWKIMHNAGMLRVYVITLASNENNLLDIIPSRELLQKHYPKKELYIVGLAGDYEEALEVAGHIISDVYRKTRGFDVRGYLRPEGKQGV</sequence>
<dbReference type="AlphaFoldDB" id="A0A923LPE6"/>
<dbReference type="RefSeq" id="WP_178052163.1">
    <property type="nucleotide sequence ID" value="NZ_JACOPH010000003.1"/>
</dbReference>
<proteinExistence type="predicted"/>
<accession>A0A923LPE6</accession>
<evidence type="ECO:0000313" key="2">
    <source>
        <dbReference type="Proteomes" id="UP000606720"/>
    </source>
</evidence>
<keyword evidence="2" id="KW-1185">Reference proteome</keyword>
<comment type="caution">
    <text evidence="1">The sequence shown here is derived from an EMBL/GenBank/DDBJ whole genome shotgun (WGS) entry which is preliminary data.</text>
</comment>
<reference evidence="1" key="1">
    <citation type="submission" date="2020-08" db="EMBL/GenBank/DDBJ databases">
        <title>Genome public.</title>
        <authorList>
            <person name="Liu C."/>
            <person name="Sun Q."/>
        </authorList>
    </citation>
    <scope>NUCLEOTIDE SEQUENCE</scope>
    <source>
        <strain evidence="1">BX1005</strain>
    </source>
</reference>
<evidence type="ECO:0000313" key="1">
    <source>
        <dbReference type="EMBL" id="MBC5713674.1"/>
    </source>
</evidence>
<name>A0A923LPE6_9FIRM</name>
<organism evidence="1 2">
    <name type="scientific">Roseburia zhanii</name>
    <dbReference type="NCBI Taxonomy" id="2763064"/>
    <lineage>
        <taxon>Bacteria</taxon>
        <taxon>Bacillati</taxon>
        <taxon>Bacillota</taxon>
        <taxon>Clostridia</taxon>
        <taxon>Lachnospirales</taxon>
        <taxon>Lachnospiraceae</taxon>
        <taxon>Roseburia</taxon>
    </lineage>
</organism>
<protein>
    <submittedName>
        <fullName evidence="1">Uncharacterized protein</fullName>
    </submittedName>
</protein>